<name>A0A7W7YBK6_9BACT</name>
<comment type="caution">
    <text evidence="2">The sequence shown here is derived from an EMBL/GenBank/DDBJ whole genome shotgun (WGS) entry which is preliminary data.</text>
</comment>
<dbReference type="PANTHER" id="PTHR33360">
    <property type="entry name" value="TRANSPOSASE FOR INSERTION SEQUENCE ELEMENT IS200"/>
    <property type="match status" value="1"/>
</dbReference>
<keyword evidence="3" id="KW-1185">Reference proteome</keyword>
<dbReference type="NCBIfam" id="NF033573">
    <property type="entry name" value="transpos_IS200"/>
    <property type="match status" value="1"/>
</dbReference>
<dbReference type="RefSeq" id="WP_184340018.1">
    <property type="nucleotide sequence ID" value="NZ_JACHIG010000005.1"/>
</dbReference>
<proteinExistence type="predicted"/>
<dbReference type="Gene3D" id="3.30.70.1290">
    <property type="entry name" value="Transposase IS200-like"/>
    <property type="match status" value="1"/>
</dbReference>
<dbReference type="GO" id="GO:0004803">
    <property type="term" value="F:transposase activity"/>
    <property type="evidence" value="ECO:0007669"/>
    <property type="project" value="InterPro"/>
</dbReference>
<dbReference type="AlphaFoldDB" id="A0A7W7YBK6"/>
<dbReference type="EMBL" id="JACHIG010000005">
    <property type="protein sequence ID" value="MBB5033100.1"/>
    <property type="molecule type" value="Genomic_DNA"/>
</dbReference>
<dbReference type="SUPFAM" id="SSF143422">
    <property type="entry name" value="Transposase IS200-like"/>
    <property type="match status" value="1"/>
</dbReference>
<protein>
    <submittedName>
        <fullName evidence="2">REP element-mobilizing transposase RayT</fullName>
    </submittedName>
</protein>
<gene>
    <name evidence="2" type="ORF">HNQ65_002683</name>
</gene>
<accession>A0A7W7YBK6</accession>
<organism evidence="2 3">
    <name type="scientific">Prosthecobacter vanneervenii</name>
    <dbReference type="NCBI Taxonomy" id="48466"/>
    <lineage>
        <taxon>Bacteria</taxon>
        <taxon>Pseudomonadati</taxon>
        <taxon>Verrucomicrobiota</taxon>
        <taxon>Verrucomicrobiia</taxon>
        <taxon>Verrucomicrobiales</taxon>
        <taxon>Verrucomicrobiaceae</taxon>
        <taxon>Prosthecobacter</taxon>
    </lineage>
</organism>
<dbReference type="PANTHER" id="PTHR33360:SF2">
    <property type="entry name" value="TRANSPOSASE FOR INSERTION SEQUENCE ELEMENT IS200"/>
    <property type="match status" value="1"/>
</dbReference>
<reference evidence="2 3" key="1">
    <citation type="submission" date="2020-08" db="EMBL/GenBank/DDBJ databases">
        <title>Genomic Encyclopedia of Type Strains, Phase IV (KMG-IV): sequencing the most valuable type-strain genomes for metagenomic binning, comparative biology and taxonomic classification.</title>
        <authorList>
            <person name="Goeker M."/>
        </authorList>
    </citation>
    <scope>NUCLEOTIDE SEQUENCE [LARGE SCALE GENOMIC DNA]</scope>
    <source>
        <strain evidence="2 3">DSM 12252</strain>
    </source>
</reference>
<sequence>MPQSLANLYIHLIFSTKERVPCLSASVRPDLHAYMATVLANLHSPAVLINSVADHVHLLFNMGRTVTLAQVVEDVKKSSSKWIKTQNAALAGFAWQAGYGAFSVSESNVPKVANYIRNQEEHHRVKTFQEEYREFLARHKMPFDERYVWD</sequence>
<feature type="domain" description="Transposase IS200-like" evidence="1">
    <location>
        <begin position="5"/>
        <end position="119"/>
    </location>
</feature>
<dbReference type="InterPro" id="IPR002686">
    <property type="entry name" value="Transposase_17"/>
</dbReference>
<dbReference type="Proteomes" id="UP000590740">
    <property type="component" value="Unassembled WGS sequence"/>
</dbReference>
<dbReference type="GO" id="GO:0006313">
    <property type="term" value="P:DNA transposition"/>
    <property type="evidence" value="ECO:0007669"/>
    <property type="project" value="InterPro"/>
</dbReference>
<dbReference type="InterPro" id="IPR036515">
    <property type="entry name" value="Transposase_17_sf"/>
</dbReference>
<dbReference type="GO" id="GO:0003677">
    <property type="term" value="F:DNA binding"/>
    <property type="evidence" value="ECO:0007669"/>
    <property type="project" value="InterPro"/>
</dbReference>
<evidence type="ECO:0000313" key="3">
    <source>
        <dbReference type="Proteomes" id="UP000590740"/>
    </source>
</evidence>
<dbReference type="Pfam" id="PF01797">
    <property type="entry name" value="Y1_Tnp"/>
    <property type="match status" value="1"/>
</dbReference>
<dbReference type="SMART" id="SM01321">
    <property type="entry name" value="Y1_Tnp"/>
    <property type="match status" value="1"/>
</dbReference>
<evidence type="ECO:0000259" key="1">
    <source>
        <dbReference type="SMART" id="SM01321"/>
    </source>
</evidence>
<evidence type="ECO:0000313" key="2">
    <source>
        <dbReference type="EMBL" id="MBB5033100.1"/>
    </source>
</evidence>